<evidence type="ECO:0000313" key="2">
    <source>
        <dbReference type="EMBL" id="CAI9162100.1"/>
    </source>
</evidence>
<feature type="region of interest" description="Disordered" evidence="1">
    <location>
        <begin position="51"/>
        <end position="99"/>
    </location>
</feature>
<keyword evidence="3" id="KW-1185">Reference proteome</keyword>
<name>A0ABN8YKL4_RANTA</name>
<sequence>MPVPPPSPALSSLPDKAAMVDTGHVLVKDTGVEASEAPVTHQLGLTVSFQEGEEEHGTATNATGGLKTTGEGGPRPLGSGRRKNRREPGGGSHNEALMRGEQTAFVEERKEAAARLGPRRGHFLPRAPSTVNPLRASCGHQARCPLRSLLDPRHPCRLRTAAGNAAPPRNNANALITISSICMKKMR</sequence>
<organism evidence="2 3">
    <name type="scientific">Rangifer tarandus platyrhynchus</name>
    <name type="common">Svalbard reindeer</name>
    <dbReference type="NCBI Taxonomy" id="3082113"/>
    <lineage>
        <taxon>Eukaryota</taxon>
        <taxon>Metazoa</taxon>
        <taxon>Chordata</taxon>
        <taxon>Craniata</taxon>
        <taxon>Vertebrata</taxon>
        <taxon>Euteleostomi</taxon>
        <taxon>Mammalia</taxon>
        <taxon>Eutheria</taxon>
        <taxon>Laurasiatheria</taxon>
        <taxon>Artiodactyla</taxon>
        <taxon>Ruminantia</taxon>
        <taxon>Pecora</taxon>
        <taxon>Cervidae</taxon>
        <taxon>Odocoileinae</taxon>
        <taxon>Rangifer</taxon>
    </lineage>
</organism>
<protein>
    <submittedName>
        <fullName evidence="2">Uncharacterized protein</fullName>
    </submittedName>
</protein>
<dbReference type="EMBL" id="OX459956">
    <property type="protein sequence ID" value="CAI9162100.1"/>
    <property type="molecule type" value="Genomic_DNA"/>
</dbReference>
<evidence type="ECO:0000256" key="1">
    <source>
        <dbReference type="SAM" id="MobiDB-lite"/>
    </source>
</evidence>
<dbReference type="Proteomes" id="UP001176941">
    <property type="component" value="Chromosome 20"/>
</dbReference>
<reference evidence="2" key="1">
    <citation type="submission" date="2023-04" db="EMBL/GenBank/DDBJ databases">
        <authorList>
            <consortium name="ELIXIR-Norway"/>
        </authorList>
    </citation>
    <scope>NUCLEOTIDE SEQUENCE [LARGE SCALE GENOMIC DNA]</scope>
</reference>
<evidence type="ECO:0000313" key="3">
    <source>
        <dbReference type="Proteomes" id="UP001176941"/>
    </source>
</evidence>
<gene>
    <name evidence="2" type="ORF">MRATA1EN1_LOCUS11062</name>
</gene>
<accession>A0ABN8YKL4</accession>
<proteinExistence type="predicted"/>